<feature type="region of interest" description="Disordered" evidence="1">
    <location>
        <begin position="47"/>
        <end position="68"/>
    </location>
</feature>
<dbReference type="OrthoDB" id="9788155at2"/>
<feature type="compositionally biased region" description="Basic and acidic residues" evidence="1">
    <location>
        <begin position="50"/>
        <end position="64"/>
    </location>
</feature>
<dbReference type="Pfam" id="PF01832">
    <property type="entry name" value="Glucosaminidase"/>
    <property type="match status" value="1"/>
</dbReference>
<dbReference type="RefSeq" id="WP_096406929.1">
    <property type="nucleotide sequence ID" value="NZ_AP017372.2"/>
</dbReference>
<dbReference type="Proteomes" id="UP000218890">
    <property type="component" value="Chromosome"/>
</dbReference>
<dbReference type="GO" id="GO:0004040">
    <property type="term" value="F:amidase activity"/>
    <property type="evidence" value="ECO:0007669"/>
    <property type="project" value="InterPro"/>
</dbReference>
<dbReference type="InterPro" id="IPR002901">
    <property type="entry name" value="MGlyc_endo_b_GlcNAc-like_dom"/>
</dbReference>
<dbReference type="AlphaFoldDB" id="A0A0X8X6W7"/>
<accession>A0A0X8X6W7</accession>
<evidence type="ECO:0000259" key="3">
    <source>
        <dbReference type="Pfam" id="PF01832"/>
    </source>
</evidence>
<proteinExistence type="predicted"/>
<evidence type="ECO:0000256" key="1">
    <source>
        <dbReference type="SAM" id="MobiDB-lite"/>
    </source>
</evidence>
<dbReference type="PANTHER" id="PTHR40572">
    <property type="entry name" value="PROTEIN BAX"/>
    <property type="match status" value="1"/>
</dbReference>
<evidence type="ECO:0000256" key="2">
    <source>
        <dbReference type="SAM" id="Phobius"/>
    </source>
</evidence>
<feature type="domain" description="Mannosyl-glycoprotein endo-beta-N-acetylglucosamidase-like" evidence="3">
    <location>
        <begin position="209"/>
        <end position="333"/>
    </location>
</feature>
<keyword evidence="5" id="KW-1185">Reference proteome</keyword>
<evidence type="ECO:0000313" key="5">
    <source>
        <dbReference type="Proteomes" id="UP000218890"/>
    </source>
</evidence>
<keyword evidence="2" id="KW-0472">Membrane</keyword>
<dbReference type="KEGG" id="hhk:HH1059_00450"/>
<sequence length="345" mass="39330">MSTPEDNTNYKHLKIGLVTGFSAVLLLIIGVGGFLWQTKEIDGVEGQEINEDKTAQIDPDKKTDQGANEVGSSLIESDNYLQARLKIPNLKQVSASSATDLLTKLREKGSNNWPPEKELRGVTAAEFPEDLAEVSVNERKEIFYRVLAPIVIAENLRLRSARDLISDLSQRRHSLSDEEQEIVEELAEYYRVSLEKDSFYSDLLHRLDEIPVDLAIAQAANESGWGTSRFTRQANNLFGEWTWTQKEGLVPERRAEGQTHRIRVFDSLQRSVRSYFYTLNVGNSYEKFRDMRAKLRENGKQLDGYYMASALTSYSERGQDYVDEIRAMISFNNLDKLNSLELSNE</sequence>
<reference evidence="4" key="1">
    <citation type="submission" date="2016-02" db="EMBL/GenBank/DDBJ databases">
        <title>Halorhodospira halochloris DSM-1059 complete genome, version 2.</title>
        <authorList>
            <person name="Tsukatani Y."/>
        </authorList>
    </citation>
    <scope>NUCLEOTIDE SEQUENCE</scope>
    <source>
        <strain evidence="4">DSM 1059</strain>
    </source>
</reference>
<keyword evidence="2" id="KW-0812">Transmembrane</keyword>
<keyword evidence="2" id="KW-1133">Transmembrane helix</keyword>
<name>A0A0X8X6W7_HALHR</name>
<dbReference type="PANTHER" id="PTHR40572:SF1">
    <property type="entry name" value="PROTEIN BAX"/>
    <property type="match status" value="1"/>
</dbReference>
<organism evidence="4 5">
    <name type="scientific">Halorhodospira halochloris</name>
    <name type="common">Ectothiorhodospira halochloris</name>
    <dbReference type="NCBI Taxonomy" id="1052"/>
    <lineage>
        <taxon>Bacteria</taxon>
        <taxon>Pseudomonadati</taxon>
        <taxon>Pseudomonadota</taxon>
        <taxon>Gammaproteobacteria</taxon>
        <taxon>Chromatiales</taxon>
        <taxon>Ectothiorhodospiraceae</taxon>
        <taxon>Halorhodospira</taxon>
    </lineage>
</organism>
<dbReference type="EMBL" id="AP017372">
    <property type="protein sequence ID" value="BAU56714.1"/>
    <property type="molecule type" value="Genomic_DNA"/>
</dbReference>
<dbReference type="Gene3D" id="1.10.530.10">
    <property type="match status" value="1"/>
</dbReference>
<dbReference type="InterPro" id="IPR053195">
    <property type="entry name" value="Bax-like"/>
</dbReference>
<feature type="transmembrane region" description="Helical" evidence="2">
    <location>
        <begin position="12"/>
        <end position="36"/>
    </location>
</feature>
<evidence type="ECO:0000313" key="4">
    <source>
        <dbReference type="EMBL" id="BAU56714.1"/>
    </source>
</evidence>
<protein>
    <submittedName>
        <fullName evidence="4">Bax protein</fullName>
    </submittedName>
</protein>
<gene>
    <name evidence="4" type="ORF">HH1059_00450</name>
</gene>